<evidence type="ECO:0000256" key="6">
    <source>
        <dbReference type="SAM" id="Phobius"/>
    </source>
</evidence>
<feature type="transmembrane region" description="Helical" evidence="6">
    <location>
        <begin position="187"/>
        <end position="211"/>
    </location>
</feature>
<gene>
    <name evidence="7" type="ORF">KTT_29330</name>
</gene>
<keyword evidence="3 6" id="KW-0812">Transmembrane</keyword>
<comment type="caution">
    <text evidence="7">The sequence shown here is derived from an EMBL/GenBank/DDBJ whole genome shotgun (WGS) entry which is preliminary data.</text>
</comment>
<dbReference type="AlphaFoldDB" id="A0A402A1T0"/>
<keyword evidence="8" id="KW-1185">Reference proteome</keyword>
<dbReference type="InterPro" id="IPR019108">
    <property type="entry name" value="Caa3_assmbl_CtaG-rel"/>
</dbReference>
<dbReference type="GO" id="GO:0005886">
    <property type="term" value="C:plasma membrane"/>
    <property type="evidence" value="ECO:0007669"/>
    <property type="project" value="UniProtKB-SubCell"/>
</dbReference>
<evidence type="ECO:0000256" key="3">
    <source>
        <dbReference type="ARBA" id="ARBA00022692"/>
    </source>
</evidence>
<dbReference type="EMBL" id="BIFR01000001">
    <property type="protein sequence ID" value="GCE13074.1"/>
    <property type="molecule type" value="Genomic_DNA"/>
</dbReference>
<feature type="transmembrane region" description="Helical" evidence="6">
    <location>
        <begin position="119"/>
        <end position="139"/>
    </location>
</feature>
<sequence>MFYGLPLSWSWNWGVLIFFIGITGLYLCGWWRAQVHQRRLGEPAVSWLRSICFLSAMGLFAVVFFSPMNELARLHLFTLHMVQAVLLTTVCAPLVLAACPAIVLQPLNELPVLRVIFRALTRPVVASLIFNLTFLLWHAPRFYTMAMKSPTLYTLLLLSIFVTALLNWFPLIGSVRTARQMSYPVQMLYAFLDGQPVDIYAFILVFTGVPLYTQYMLPPELGITPFADQAIAGALLLIPGLVDLGVMSPMFFRWLGQIEEKTRQADLRRLAEAEEWEEVEDEEQQRA</sequence>
<evidence type="ECO:0000256" key="4">
    <source>
        <dbReference type="ARBA" id="ARBA00022989"/>
    </source>
</evidence>
<feature type="transmembrane region" description="Helical" evidence="6">
    <location>
        <begin position="45"/>
        <end position="65"/>
    </location>
</feature>
<name>A0A402A1T0_9CHLR</name>
<keyword evidence="2" id="KW-1003">Cell membrane</keyword>
<feature type="transmembrane region" description="Helical" evidence="6">
    <location>
        <begin position="85"/>
        <end position="107"/>
    </location>
</feature>
<keyword evidence="4 6" id="KW-1133">Transmembrane helix</keyword>
<protein>
    <recommendedName>
        <fullName evidence="9">Cytochrome c oxidase assembly protein</fullName>
    </recommendedName>
</protein>
<dbReference type="Pfam" id="PF09678">
    <property type="entry name" value="Caa3_CtaG"/>
    <property type="match status" value="1"/>
</dbReference>
<evidence type="ECO:0008006" key="9">
    <source>
        <dbReference type="Google" id="ProtNLM"/>
    </source>
</evidence>
<comment type="subcellular location">
    <subcellularLocation>
        <location evidence="1">Cell membrane</location>
        <topology evidence="1">Multi-pass membrane protein</topology>
    </subcellularLocation>
</comment>
<dbReference type="RefSeq" id="WP_126580637.1">
    <property type="nucleotide sequence ID" value="NZ_BIFR01000001.1"/>
</dbReference>
<evidence type="ECO:0000313" key="7">
    <source>
        <dbReference type="EMBL" id="GCE13074.1"/>
    </source>
</evidence>
<proteinExistence type="predicted"/>
<evidence type="ECO:0000256" key="1">
    <source>
        <dbReference type="ARBA" id="ARBA00004651"/>
    </source>
</evidence>
<feature type="transmembrane region" description="Helical" evidence="6">
    <location>
        <begin position="231"/>
        <end position="255"/>
    </location>
</feature>
<reference evidence="8" key="1">
    <citation type="submission" date="2018-12" db="EMBL/GenBank/DDBJ databases">
        <title>Tengunoibacter tsumagoiensis gen. nov., sp. nov., Dictyobacter kobayashii sp. nov., D. alpinus sp. nov., and D. joshuensis sp. nov. and description of Dictyobacteraceae fam. nov. within the order Ktedonobacterales isolated from Tengu-no-mugimeshi.</title>
        <authorList>
            <person name="Wang C.M."/>
            <person name="Zheng Y."/>
            <person name="Sakai Y."/>
            <person name="Toyoda A."/>
            <person name="Minakuchi Y."/>
            <person name="Abe K."/>
            <person name="Yokota A."/>
            <person name="Yabe S."/>
        </authorList>
    </citation>
    <scope>NUCLEOTIDE SEQUENCE [LARGE SCALE GENOMIC DNA]</scope>
    <source>
        <strain evidence="8">Uno3</strain>
    </source>
</reference>
<organism evidence="7 8">
    <name type="scientific">Tengunoibacter tsumagoiensis</name>
    <dbReference type="NCBI Taxonomy" id="2014871"/>
    <lineage>
        <taxon>Bacteria</taxon>
        <taxon>Bacillati</taxon>
        <taxon>Chloroflexota</taxon>
        <taxon>Ktedonobacteria</taxon>
        <taxon>Ktedonobacterales</taxon>
        <taxon>Dictyobacteraceae</taxon>
        <taxon>Tengunoibacter</taxon>
    </lineage>
</organism>
<evidence type="ECO:0000256" key="2">
    <source>
        <dbReference type="ARBA" id="ARBA00022475"/>
    </source>
</evidence>
<evidence type="ECO:0000256" key="5">
    <source>
        <dbReference type="ARBA" id="ARBA00023136"/>
    </source>
</evidence>
<dbReference type="Proteomes" id="UP000287352">
    <property type="component" value="Unassembled WGS sequence"/>
</dbReference>
<keyword evidence="5 6" id="KW-0472">Membrane</keyword>
<feature type="transmembrane region" description="Helical" evidence="6">
    <location>
        <begin position="151"/>
        <end position="175"/>
    </location>
</feature>
<dbReference type="OrthoDB" id="158426at2"/>
<feature type="transmembrane region" description="Helical" evidence="6">
    <location>
        <begin position="12"/>
        <end position="33"/>
    </location>
</feature>
<accession>A0A402A1T0</accession>
<evidence type="ECO:0000313" key="8">
    <source>
        <dbReference type="Proteomes" id="UP000287352"/>
    </source>
</evidence>